<feature type="transmembrane region" description="Helical" evidence="1">
    <location>
        <begin position="98"/>
        <end position="116"/>
    </location>
</feature>
<accession>A0AAW5SBZ6</accession>
<reference evidence="2" key="1">
    <citation type="submission" date="2020-07" db="EMBL/GenBank/DDBJ databases">
        <authorList>
            <person name="Pettersson B.M.F."/>
            <person name="Behra P.R.K."/>
            <person name="Ramesh M."/>
            <person name="Das S."/>
            <person name="Dasgupta S."/>
            <person name="Kirsebom L.A."/>
        </authorList>
    </citation>
    <scope>NUCLEOTIDE SEQUENCE</scope>
    <source>
        <strain evidence="2">DSM 45439</strain>
    </source>
</reference>
<protein>
    <submittedName>
        <fullName evidence="2">Uncharacterized protein</fullName>
    </submittedName>
</protein>
<organism evidence="2 3">
    <name type="scientific">Mycobacterium bouchedurhonense</name>
    <dbReference type="NCBI Taxonomy" id="701041"/>
    <lineage>
        <taxon>Bacteria</taxon>
        <taxon>Bacillati</taxon>
        <taxon>Actinomycetota</taxon>
        <taxon>Actinomycetes</taxon>
        <taxon>Mycobacteriales</taxon>
        <taxon>Mycobacteriaceae</taxon>
        <taxon>Mycobacterium</taxon>
        <taxon>Mycobacterium avium complex (MAC)</taxon>
    </lineage>
</organism>
<sequence length="176" mass="19529">MTITTRMHGKSKWARISAQPTRRDLEYWLQVDAALARGWSYRLPPTATVAQFASAITFAEWCEEAAARLRTTDVVDLDALTREWQTQAEQSGVKDQPAYVTILFLLALLIATFTGVQLGTYVGVWALATVFGLGVATIFFSESKVPPRLIVGPVAPRSGPAWFLRYPQRAGINGRR</sequence>
<keyword evidence="1" id="KW-0812">Transmembrane</keyword>
<dbReference type="Proteomes" id="UP001207588">
    <property type="component" value="Unassembled WGS sequence"/>
</dbReference>
<keyword evidence="1" id="KW-0472">Membrane</keyword>
<gene>
    <name evidence="2" type="ORF">H7I91_23340</name>
</gene>
<evidence type="ECO:0000313" key="3">
    <source>
        <dbReference type="Proteomes" id="UP001207588"/>
    </source>
</evidence>
<comment type="caution">
    <text evidence="2">The sequence shown here is derived from an EMBL/GenBank/DDBJ whole genome shotgun (WGS) entry which is preliminary data.</text>
</comment>
<proteinExistence type="predicted"/>
<dbReference type="RefSeq" id="WP_048892249.1">
    <property type="nucleotide sequence ID" value="NZ_JACKTG010000083.1"/>
</dbReference>
<evidence type="ECO:0000313" key="2">
    <source>
        <dbReference type="EMBL" id="MCV6992169.1"/>
    </source>
</evidence>
<name>A0AAW5SBZ6_MYCBC</name>
<feature type="transmembrane region" description="Helical" evidence="1">
    <location>
        <begin position="122"/>
        <end position="140"/>
    </location>
</feature>
<reference evidence="2" key="2">
    <citation type="journal article" date="2022" name="BMC Genomics">
        <title>Comparative genome analysis of mycobacteria focusing on tRNA and non-coding RNA.</title>
        <authorList>
            <person name="Behra P.R.K."/>
            <person name="Pettersson B.M.F."/>
            <person name="Ramesh M."/>
            <person name="Das S."/>
            <person name="Dasgupta S."/>
            <person name="Kirsebom L.A."/>
        </authorList>
    </citation>
    <scope>NUCLEOTIDE SEQUENCE</scope>
    <source>
        <strain evidence="2">DSM 45439</strain>
    </source>
</reference>
<dbReference type="EMBL" id="JACKTG010000083">
    <property type="protein sequence ID" value="MCV6992169.1"/>
    <property type="molecule type" value="Genomic_DNA"/>
</dbReference>
<dbReference type="AlphaFoldDB" id="A0AAW5SBZ6"/>
<keyword evidence="1" id="KW-1133">Transmembrane helix</keyword>
<evidence type="ECO:0000256" key="1">
    <source>
        <dbReference type="SAM" id="Phobius"/>
    </source>
</evidence>